<organism evidence="1 2">
    <name type="scientific">Pseudonocardia xishanensis</name>
    <dbReference type="NCBI Taxonomy" id="630995"/>
    <lineage>
        <taxon>Bacteria</taxon>
        <taxon>Bacillati</taxon>
        <taxon>Actinomycetota</taxon>
        <taxon>Actinomycetes</taxon>
        <taxon>Pseudonocardiales</taxon>
        <taxon>Pseudonocardiaceae</taxon>
        <taxon>Pseudonocardia</taxon>
    </lineage>
</organism>
<sequence>MTTHIFVGGSPYLGSDSVFGVKESLIADFAVVDDGDMAAEHGMPVPVRHAHVELRLRSAR</sequence>
<comment type="caution">
    <text evidence="1">The sequence shown here is derived from an EMBL/GenBank/DDBJ whole genome shotgun (WGS) entry which is preliminary data.</text>
</comment>
<dbReference type="Gene3D" id="2.60.130.10">
    <property type="entry name" value="Aromatic compound dioxygenase"/>
    <property type="match status" value="1"/>
</dbReference>
<evidence type="ECO:0000313" key="1">
    <source>
        <dbReference type="EMBL" id="GAA4554986.1"/>
    </source>
</evidence>
<dbReference type="Proteomes" id="UP001501598">
    <property type="component" value="Unassembled WGS sequence"/>
</dbReference>
<proteinExistence type="predicted"/>
<evidence type="ECO:0000313" key="2">
    <source>
        <dbReference type="Proteomes" id="UP001501598"/>
    </source>
</evidence>
<dbReference type="RefSeq" id="WP_345424583.1">
    <property type="nucleotide sequence ID" value="NZ_BAABGT010000088.1"/>
</dbReference>
<dbReference type="SUPFAM" id="SSF49482">
    <property type="entry name" value="Aromatic compound dioxygenase"/>
    <property type="match status" value="1"/>
</dbReference>
<gene>
    <name evidence="1" type="ORF">GCM10023175_54460</name>
</gene>
<accession>A0ABP8S0U5</accession>
<name>A0ABP8S0U5_9PSEU</name>
<reference evidence="2" key="1">
    <citation type="journal article" date="2019" name="Int. J. Syst. Evol. Microbiol.">
        <title>The Global Catalogue of Microorganisms (GCM) 10K type strain sequencing project: providing services to taxonomists for standard genome sequencing and annotation.</title>
        <authorList>
            <consortium name="The Broad Institute Genomics Platform"/>
            <consortium name="The Broad Institute Genome Sequencing Center for Infectious Disease"/>
            <person name="Wu L."/>
            <person name="Ma J."/>
        </authorList>
    </citation>
    <scope>NUCLEOTIDE SEQUENCE [LARGE SCALE GENOMIC DNA]</scope>
    <source>
        <strain evidence="2">JCM 17906</strain>
    </source>
</reference>
<dbReference type="InterPro" id="IPR015889">
    <property type="entry name" value="Intradiol_dOase_core"/>
</dbReference>
<dbReference type="EMBL" id="BAABGT010000088">
    <property type="protein sequence ID" value="GAA4554986.1"/>
    <property type="molecule type" value="Genomic_DNA"/>
</dbReference>
<protein>
    <submittedName>
        <fullName evidence="1">Uncharacterized protein</fullName>
    </submittedName>
</protein>
<keyword evidence="2" id="KW-1185">Reference proteome</keyword>